<accession>A0A0A9AJC6</accession>
<evidence type="ECO:0000313" key="1">
    <source>
        <dbReference type="EMBL" id="JAD47167.1"/>
    </source>
</evidence>
<reference evidence="1" key="2">
    <citation type="journal article" date="2015" name="Data Brief">
        <title>Shoot transcriptome of the giant reed, Arundo donax.</title>
        <authorList>
            <person name="Barrero R.A."/>
            <person name="Guerrero F.D."/>
            <person name="Moolhuijzen P."/>
            <person name="Goolsby J.A."/>
            <person name="Tidwell J."/>
            <person name="Bellgard S.E."/>
            <person name="Bellgard M.I."/>
        </authorList>
    </citation>
    <scope>NUCLEOTIDE SEQUENCE</scope>
    <source>
        <tissue evidence="1">Shoot tissue taken approximately 20 cm above the soil surface</tissue>
    </source>
</reference>
<dbReference type="EMBL" id="GBRH01250728">
    <property type="protein sequence ID" value="JAD47167.1"/>
    <property type="molecule type" value="Transcribed_RNA"/>
</dbReference>
<reference evidence="1" key="1">
    <citation type="submission" date="2014-09" db="EMBL/GenBank/DDBJ databases">
        <authorList>
            <person name="Magalhaes I.L.F."/>
            <person name="Oliveira U."/>
            <person name="Santos F.R."/>
            <person name="Vidigal T.H.D.A."/>
            <person name="Brescovit A.D."/>
            <person name="Santos A.J."/>
        </authorList>
    </citation>
    <scope>NUCLEOTIDE SEQUENCE</scope>
    <source>
        <tissue evidence="1">Shoot tissue taken approximately 20 cm above the soil surface</tissue>
    </source>
</reference>
<proteinExistence type="predicted"/>
<organism evidence="1">
    <name type="scientific">Arundo donax</name>
    <name type="common">Giant reed</name>
    <name type="synonym">Donax arundinaceus</name>
    <dbReference type="NCBI Taxonomy" id="35708"/>
    <lineage>
        <taxon>Eukaryota</taxon>
        <taxon>Viridiplantae</taxon>
        <taxon>Streptophyta</taxon>
        <taxon>Embryophyta</taxon>
        <taxon>Tracheophyta</taxon>
        <taxon>Spermatophyta</taxon>
        <taxon>Magnoliopsida</taxon>
        <taxon>Liliopsida</taxon>
        <taxon>Poales</taxon>
        <taxon>Poaceae</taxon>
        <taxon>PACMAD clade</taxon>
        <taxon>Arundinoideae</taxon>
        <taxon>Arundineae</taxon>
        <taxon>Arundo</taxon>
    </lineage>
</organism>
<sequence length="14" mass="1535">MLLFTALLSTTPVQ</sequence>
<name>A0A0A9AJC6_ARUDO</name>
<protein>
    <submittedName>
        <fullName evidence="1">Uncharacterized protein</fullName>
    </submittedName>
</protein>